<keyword evidence="3" id="KW-1185">Reference proteome</keyword>
<proteinExistence type="predicted"/>
<dbReference type="RefSeq" id="WP_161894784.1">
    <property type="nucleotide sequence ID" value="NZ_BJOV01000003.1"/>
</dbReference>
<dbReference type="AlphaFoldDB" id="A0A7I9V6A1"/>
<evidence type="ECO:0000313" key="2">
    <source>
        <dbReference type="EMBL" id="GEE00915.1"/>
    </source>
</evidence>
<evidence type="ECO:0008006" key="4">
    <source>
        <dbReference type="Google" id="ProtNLM"/>
    </source>
</evidence>
<feature type="chain" id="PRO_5039556231" description="Lipoprotein" evidence="1">
    <location>
        <begin position="24"/>
        <end position="125"/>
    </location>
</feature>
<sequence>MTIRTRSAAAVGCIVLTVTSVIAAGPAGAATQPTVSVTFSGSTDFRFAGNSGSGTSCKATVDGNPLVLISGTFSYTGPGIAGDHAVRVVCDGGVSSNTVHYYAPRNPLNDIRTQFSNSSQGMFGS</sequence>
<reference evidence="3" key="1">
    <citation type="submission" date="2019-06" db="EMBL/GenBank/DDBJ databases">
        <title>Gordonia isolated from sludge of a wastewater treatment plant.</title>
        <authorList>
            <person name="Tamura T."/>
            <person name="Aoyama K."/>
            <person name="Kang Y."/>
            <person name="Saito S."/>
            <person name="Akiyama N."/>
            <person name="Yazawa K."/>
            <person name="Gonoi T."/>
            <person name="Mikami Y."/>
        </authorList>
    </citation>
    <scope>NUCLEOTIDE SEQUENCE [LARGE SCALE GENOMIC DNA]</scope>
    <source>
        <strain evidence="3">NBRC 107696</strain>
    </source>
</reference>
<dbReference type="EMBL" id="BJOV01000003">
    <property type="protein sequence ID" value="GEE00915.1"/>
    <property type="molecule type" value="Genomic_DNA"/>
</dbReference>
<organism evidence="2 3">
    <name type="scientific">Gordonia spumicola</name>
    <dbReference type="NCBI Taxonomy" id="589161"/>
    <lineage>
        <taxon>Bacteria</taxon>
        <taxon>Bacillati</taxon>
        <taxon>Actinomycetota</taxon>
        <taxon>Actinomycetes</taxon>
        <taxon>Mycobacteriales</taxon>
        <taxon>Gordoniaceae</taxon>
        <taxon>Gordonia</taxon>
    </lineage>
</organism>
<comment type="caution">
    <text evidence="2">The sequence shown here is derived from an EMBL/GenBank/DDBJ whole genome shotgun (WGS) entry which is preliminary data.</text>
</comment>
<dbReference type="Proteomes" id="UP000444960">
    <property type="component" value="Unassembled WGS sequence"/>
</dbReference>
<feature type="signal peptide" evidence="1">
    <location>
        <begin position="1"/>
        <end position="23"/>
    </location>
</feature>
<dbReference type="OrthoDB" id="4381687at2"/>
<protein>
    <recommendedName>
        <fullName evidence="4">Lipoprotein</fullName>
    </recommendedName>
</protein>
<evidence type="ECO:0000313" key="3">
    <source>
        <dbReference type="Proteomes" id="UP000444960"/>
    </source>
</evidence>
<keyword evidence="1" id="KW-0732">Signal</keyword>
<accession>A0A7I9V6A1</accession>
<name>A0A7I9V6A1_9ACTN</name>
<evidence type="ECO:0000256" key="1">
    <source>
        <dbReference type="SAM" id="SignalP"/>
    </source>
</evidence>
<gene>
    <name evidence="2" type="ORF">nbrc107696_13610</name>
</gene>